<dbReference type="RefSeq" id="WP_072556042.1">
    <property type="nucleotide sequence ID" value="NZ_CP018155.1"/>
</dbReference>
<dbReference type="EMBL" id="CP018155">
    <property type="protein sequence ID" value="APG65518.1"/>
    <property type="molecule type" value="Genomic_DNA"/>
</dbReference>
<protein>
    <submittedName>
        <fullName evidence="2">Uncharacterized protein</fullName>
    </submittedName>
</protein>
<name>A0A1L3JK73_9FLAO</name>
<evidence type="ECO:0000313" key="2">
    <source>
        <dbReference type="EMBL" id="APG65518.1"/>
    </source>
</evidence>
<evidence type="ECO:0000313" key="3">
    <source>
        <dbReference type="Proteomes" id="UP000181898"/>
    </source>
</evidence>
<sequence length="88" mass="10479">MQTELLFFILILAIVLIIYFIKDYYNIKTIEINKIHILSSEIHFEKSIAKKLKYSNKELTAINDEIVKKTQKIKVDILNIDYTLKEIF</sequence>
<reference evidence="2 3" key="1">
    <citation type="submission" date="2016-11" db="EMBL/GenBank/DDBJ databases">
        <title>Tenacibaculum sp. LPB0136, isolated from marine environment.</title>
        <authorList>
            <person name="Kim E."/>
            <person name="Yi H."/>
        </authorList>
    </citation>
    <scope>NUCLEOTIDE SEQUENCE [LARGE SCALE GENOMIC DNA]</scope>
    <source>
        <strain evidence="2 3">LPB0136</strain>
    </source>
</reference>
<keyword evidence="3" id="KW-1185">Reference proteome</keyword>
<accession>A0A1L3JK73</accession>
<gene>
    <name evidence="2" type="ORF">LPB136_09170</name>
</gene>
<dbReference type="STRING" id="1850252.LPB136_09170"/>
<keyword evidence="1" id="KW-1133">Transmembrane helix</keyword>
<keyword evidence="1" id="KW-0472">Membrane</keyword>
<dbReference type="Proteomes" id="UP000181898">
    <property type="component" value="Chromosome"/>
</dbReference>
<feature type="transmembrane region" description="Helical" evidence="1">
    <location>
        <begin position="6"/>
        <end position="25"/>
    </location>
</feature>
<organism evidence="2 3">
    <name type="scientific">Tenacibaculum todarodis</name>
    <dbReference type="NCBI Taxonomy" id="1850252"/>
    <lineage>
        <taxon>Bacteria</taxon>
        <taxon>Pseudomonadati</taxon>
        <taxon>Bacteroidota</taxon>
        <taxon>Flavobacteriia</taxon>
        <taxon>Flavobacteriales</taxon>
        <taxon>Flavobacteriaceae</taxon>
        <taxon>Tenacibaculum</taxon>
    </lineage>
</organism>
<dbReference type="KEGG" id="ten:LPB136_09170"/>
<dbReference type="AlphaFoldDB" id="A0A1L3JK73"/>
<proteinExistence type="predicted"/>
<evidence type="ECO:0000256" key="1">
    <source>
        <dbReference type="SAM" id="Phobius"/>
    </source>
</evidence>
<keyword evidence="1" id="KW-0812">Transmembrane</keyword>